<dbReference type="PANTHER" id="PTHR34475">
    <property type="match status" value="1"/>
</dbReference>
<feature type="region of interest" description="Disordered" evidence="1">
    <location>
        <begin position="271"/>
        <end position="294"/>
    </location>
</feature>
<accession>A0ABW6I989</accession>
<dbReference type="PANTHER" id="PTHR34475:SF1">
    <property type="entry name" value="CYTOSKELETON PROTEIN RODZ"/>
    <property type="match status" value="1"/>
</dbReference>
<feature type="domain" description="Cytoskeleton protein RodZ-like C-terminal" evidence="3">
    <location>
        <begin position="215"/>
        <end position="283"/>
    </location>
</feature>
<comment type="caution">
    <text evidence="4">The sequence shown here is derived from an EMBL/GenBank/DDBJ whole genome shotgun (WGS) entry which is preliminary data.</text>
</comment>
<dbReference type="Proteomes" id="UP001600165">
    <property type="component" value="Unassembled WGS sequence"/>
</dbReference>
<keyword evidence="5" id="KW-1185">Reference proteome</keyword>
<reference evidence="4 5" key="1">
    <citation type="submission" date="2024-10" db="EMBL/GenBank/DDBJ databases">
        <authorList>
            <person name="Ratan Roy A."/>
            <person name="Morales Sandoval P.H."/>
            <person name="De Los Santos Villalobos S."/>
            <person name="Chakraborty S."/>
            <person name="Mukherjee J."/>
        </authorList>
    </citation>
    <scope>NUCLEOTIDE SEQUENCE [LARGE SCALE GENOMIC DNA]</scope>
    <source>
        <strain evidence="4 5">S1</strain>
    </source>
</reference>
<feature type="region of interest" description="Disordered" evidence="1">
    <location>
        <begin position="167"/>
        <end position="211"/>
    </location>
</feature>
<protein>
    <submittedName>
        <fullName evidence="4">RodZ domain-containing protein</fullName>
    </submittedName>
</protein>
<dbReference type="InterPro" id="IPR050400">
    <property type="entry name" value="Bact_Cytoskel_RodZ"/>
</dbReference>
<dbReference type="InterPro" id="IPR001387">
    <property type="entry name" value="Cro/C1-type_HTH"/>
</dbReference>
<gene>
    <name evidence="4" type="ORF">ACFVKH_00420</name>
</gene>
<name>A0ABW6I989_9CYAN</name>
<evidence type="ECO:0000256" key="2">
    <source>
        <dbReference type="SAM" id="Phobius"/>
    </source>
</evidence>
<dbReference type="InterPro" id="IPR025194">
    <property type="entry name" value="RodZ-like_C"/>
</dbReference>
<dbReference type="InterPro" id="IPR010982">
    <property type="entry name" value="Lambda_DNA-bd_dom_sf"/>
</dbReference>
<feature type="compositionally biased region" description="Low complexity" evidence="1">
    <location>
        <begin position="167"/>
        <end position="190"/>
    </location>
</feature>
<dbReference type="Pfam" id="PF13464">
    <property type="entry name" value="RodZ_C"/>
    <property type="match status" value="1"/>
</dbReference>
<dbReference type="CDD" id="cd00093">
    <property type="entry name" value="HTH_XRE"/>
    <property type="match status" value="1"/>
</dbReference>
<feature type="transmembrane region" description="Helical" evidence="2">
    <location>
        <begin position="142"/>
        <end position="163"/>
    </location>
</feature>
<keyword evidence="2" id="KW-1133">Transmembrane helix</keyword>
<dbReference type="Pfam" id="PF13413">
    <property type="entry name" value="HTH_25"/>
    <property type="match status" value="1"/>
</dbReference>
<sequence length="294" mass="30290">MLEELGCTGVANLDSDQLEQLQEVGIYLRQVRQELSQSLEEIATRIFIRPSLLRAIEEADADPLPEPVFIHGFIRRYGDALGLDGMALADNFSVKTAMAHSTATAPAAFVAKPLPPEPAATATLTPAPPAQRRSESTPAGPLLAIAAFVIVIIGAVVALPRLLQPAADAPDPAPEATTEPAPEDTAAPDPVATPEPATPAAPETPASTAPVSVSVNLTGDSWMRVIVDGQSQFEGLLTAGSQETWEGQEEITITAGNAGAVALSANGEEAVPVGSPGQVQTVTFTPNSAGNATP</sequence>
<feature type="compositionally biased region" description="Polar residues" evidence="1">
    <location>
        <begin position="277"/>
        <end position="294"/>
    </location>
</feature>
<dbReference type="EMBL" id="JBHZOL010000003">
    <property type="protein sequence ID" value="MFE4104719.1"/>
    <property type="molecule type" value="Genomic_DNA"/>
</dbReference>
<feature type="compositionally biased region" description="Low complexity" evidence="1">
    <location>
        <begin position="200"/>
        <end position="210"/>
    </location>
</feature>
<evidence type="ECO:0000313" key="4">
    <source>
        <dbReference type="EMBL" id="MFE4104719.1"/>
    </source>
</evidence>
<evidence type="ECO:0000259" key="3">
    <source>
        <dbReference type="Pfam" id="PF13464"/>
    </source>
</evidence>
<keyword evidence="2" id="KW-0472">Membrane</keyword>
<proteinExistence type="predicted"/>
<evidence type="ECO:0000256" key="1">
    <source>
        <dbReference type="SAM" id="MobiDB-lite"/>
    </source>
</evidence>
<keyword evidence="2" id="KW-0812">Transmembrane</keyword>
<organism evidence="4 5">
    <name type="scientific">Almyronema epifaneia S1</name>
    <dbReference type="NCBI Taxonomy" id="2991925"/>
    <lineage>
        <taxon>Bacteria</taxon>
        <taxon>Bacillati</taxon>
        <taxon>Cyanobacteriota</taxon>
        <taxon>Cyanophyceae</taxon>
        <taxon>Nodosilineales</taxon>
        <taxon>Nodosilineaceae</taxon>
        <taxon>Almyronema</taxon>
        <taxon>Almyronema epifaneia</taxon>
    </lineage>
</organism>
<evidence type="ECO:0000313" key="5">
    <source>
        <dbReference type="Proteomes" id="UP001600165"/>
    </source>
</evidence>
<dbReference type="Gene3D" id="1.10.260.40">
    <property type="entry name" value="lambda repressor-like DNA-binding domains"/>
    <property type="match status" value="1"/>
</dbReference>